<dbReference type="InterPro" id="IPR011701">
    <property type="entry name" value="MFS"/>
</dbReference>
<feature type="transmembrane region" description="Helical" evidence="6">
    <location>
        <begin position="479"/>
        <end position="496"/>
    </location>
</feature>
<keyword evidence="4 6" id="KW-0472">Membrane</keyword>
<reference evidence="8 9" key="1">
    <citation type="submission" date="2014-04" db="EMBL/GenBank/DDBJ databases">
        <authorList>
            <consortium name="DOE Joint Genome Institute"/>
            <person name="Kuo A."/>
            <person name="Girlanda M."/>
            <person name="Perotto S."/>
            <person name="Kohler A."/>
            <person name="Nagy L.G."/>
            <person name="Floudas D."/>
            <person name="Copeland A."/>
            <person name="Barry K.W."/>
            <person name="Cichocki N."/>
            <person name="Veneault-Fourrey C."/>
            <person name="LaButti K."/>
            <person name="Lindquist E.A."/>
            <person name="Lipzen A."/>
            <person name="Lundell T."/>
            <person name="Morin E."/>
            <person name="Murat C."/>
            <person name="Sun H."/>
            <person name="Tunlid A."/>
            <person name="Henrissat B."/>
            <person name="Grigoriev I.V."/>
            <person name="Hibbett D.S."/>
            <person name="Martin F."/>
            <person name="Nordberg H.P."/>
            <person name="Cantor M.N."/>
            <person name="Hua S.X."/>
        </authorList>
    </citation>
    <scope>NUCLEOTIDE SEQUENCE [LARGE SCALE GENOMIC DNA]</scope>
    <source>
        <strain evidence="8 9">MUT 4182</strain>
    </source>
</reference>
<dbReference type="PANTHER" id="PTHR23501:SF39">
    <property type="entry name" value="MULTIDRUG TRANSPORTER, PUTATIVE (AFU_ORTHOLOGUE AFUA_1G05010)-RELATED"/>
    <property type="match status" value="1"/>
</dbReference>
<dbReference type="PROSITE" id="PS50850">
    <property type="entry name" value="MFS"/>
    <property type="match status" value="1"/>
</dbReference>
<reference evidence="9" key="2">
    <citation type="submission" date="2015-01" db="EMBL/GenBank/DDBJ databases">
        <title>Evolutionary Origins and Diversification of the Mycorrhizal Mutualists.</title>
        <authorList>
            <consortium name="DOE Joint Genome Institute"/>
            <consortium name="Mycorrhizal Genomics Consortium"/>
            <person name="Kohler A."/>
            <person name="Kuo A."/>
            <person name="Nagy L.G."/>
            <person name="Floudas D."/>
            <person name="Copeland A."/>
            <person name="Barry K.W."/>
            <person name="Cichocki N."/>
            <person name="Veneault-Fourrey C."/>
            <person name="LaButti K."/>
            <person name="Lindquist E.A."/>
            <person name="Lipzen A."/>
            <person name="Lundell T."/>
            <person name="Morin E."/>
            <person name="Murat C."/>
            <person name="Riley R."/>
            <person name="Ohm R."/>
            <person name="Sun H."/>
            <person name="Tunlid A."/>
            <person name="Henrissat B."/>
            <person name="Grigoriev I.V."/>
            <person name="Hibbett D.S."/>
            <person name="Martin F."/>
        </authorList>
    </citation>
    <scope>NUCLEOTIDE SEQUENCE [LARGE SCALE GENOMIC DNA]</scope>
    <source>
        <strain evidence="9">MUT 4182</strain>
    </source>
</reference>
<dbReference type="OrthoDB" id="6770063at2759"/>
<evidence type="ECO:0000313" key="9">
    <source>
        <dbReference type="Proteomes" id="UP000054248"/>
    </source>
</evidence>
<feature type="region of interest" description="Disordered" evidence="5">
    <location>
        <begin position="1"/>
        <end position="54"/>
    </location>
</feature>
<dbReference type="AlphaFoldDB" id="A0A0C3LU64"/>
<feature type="transmembrane region" description="Helical" evidence="6">
    <location>
        <begin position="220"/>
        <end position="244"/>
    </location>
</feature>
<keyword evidence="2 6" id="KW-0812">Transmembrane</keyword>
<evidence type="ECO:0000256" key="2">
    <source>
        <dbReference type="ARBA" id="ARBA00022692"/>
    </source>
</evidence>
<evidence type="ECO:0000256" key="3">
    <source>
        <dbReference type="ARBA" id="ARBA00022989"/>
    </source>
</evidence>
<feature type="transmembrane region" description="Helical" evidence="6">
    <location>
        <begin position="280"/>
        <end position="302"/>
    </location>
</feature>
<feature type="transmembrane region" description="Helical" evidence="6">
    <location>
        <begin position="66"/>
        <end position="85"/>
    </location>
</feature>
<sequence length="712" mass="77096">MESYQQRGTDDDQRPYPSKAVHHPGSTASQTLSSPNDDPPSALKPTQIEGGKQWPPQGYSKWNIRIRLMVCLLIPTFLETLDYTVVATAQPHIASAFNRLDLQSWVGTSYVLTSTVFLPVFGSIADILGRHWALQISLVIFLIGSAICTGAQSMPMLLAGRGIAGIGASGLLTVVRIVLTDSGSLNEDNFMNSILVVLYAIGYSTGPVIGGALLSTSFRWIFAINLPPSFLSVFLIFFLLRPLLRPAQPSKRLLLTLPTSSTSGPHTAARETPLQKFLRVDWIGTILFIGGGILILLALSLGSSVEAKGFSAPVVIASFVVGFFLIIVFVGWEYLVSKYILAAEDEYHGQPRRFPGFLYKCPKWFRLTDPAIPLEIFKNYDVCATSFAALTGGMVLFSAFYFLAIYFSIVQAKSSTSSGVQLLYFAPGLGVGVIIALRMIAWLKQPKYPAILGSIIIPIAIGLITIALDHNSQGELSGFLALTGVGIGLTFAPLVLQARYCQPAERIAIVVSMNLFFRTAGGTIGLAQLSAVLDSKVKSYIYALASTPGALSPSQMSSLGSIFGSSLNSVETILSLPPEARQIVQDAFRRACRWSFISLLPWCCVSAILCFFLSTIPQETVSRPPGAAAVDEKSEKGDPARNGEQGVAIQGTLGDDGRPEGPQQHQPQLDEGSGPEQVKPWRTVPTPRGPITLIIWPLRVAYAYFKASRQRR</sequence>
<keyword evidence="9" id="KW-1185">Reference proteome</keyword>
<dbReference type="PANTHER" id="PTHR23501">
    <property type="entry name" value="MAJOR FACILITATOR SUPERFAMILY"/>
    <property type="match status" value="1"/>
</dbReference>
<feature type="transmembrane region" description="Helical" evidence="6">
    <location>
        <begin position="448"/>
        <end position="467"/>
    </location>
</feature>
<dbReference type="Pfam" id="PF07690">
    <property type="entry name" value="MFS_1"/>
    <property type="match status" value="1"/>
</dbReference>
<organism evidence="8 9">
    <name type="scientific">Tulasnella calospora MUT 4182</name>
    <dbReference type="NCBI Taxonomy" id="1051891"/>
    <lineage>
        <taxon>Eukaryota</taxon>
        <taxon>Fungi</taxon>
        <taxon>Dikarya</taxon>
        <taxon>Basidiomycota</taxon>
        <taxon>Agaricomycotina</taxon>
        <taxon>Agaricomycetes</taxon>
        <taxon>Cantharellales</taxon>
        <taxon>Tulasnellaceae</taxon>
        <taxon>Tulasnella</taxon>
    </lineage>
</organism>
<feature type="transmembrane region" description="Helical" evidence="6">
    <location>
        <begin position="421"/>
        <end position="441"/>
    </location>
</feature>
<dbReference type="Gene3D" id="1.20.1250.20">
    <property type="entry name" value="MFS general substrate transporter like domains"/>
    <property type="match status" value="1"/>
</dbReference>
<dbReference type="SUPFAM" id="SSF103473">
    <property type="entry name" value="MFS general substrate transporter"/>
    <property type="match status" value="1"/>
</dbReference>
<dbReference type="Gene3D" id="1.20.1720.10">
    <property type="entry name" value="Multidrug resistance protein D"/>
    <property type="match status" value="1"/>
</dbReference>
<dbReference type="HOGENOM" id="CLU_000960_26_0_1"/>
<keyword evidence="3 6" id="KW-1133">Transmembrane helix</keyword>
<dbReference type="InterPro" id="IPR020846">
    <property type="entry name" value="MFS_dom"/>
</dbReference>
<evidence type="ECO:0000256" key="1">
    <source>
        <dbReference type="ARBA" id="ARBA00004141"/>
    </source>
</evidence>
<feature type="transmembrane region" description="Helical" evidence="6">
    <location>
        <begin position="314"/>
        <end position="335"/>
    </location>
</feature>
<comment type="subcellular location">
    <subcellularLocation>
        <location evidence="1">Membrane</location>
        <topology evidence="1">Multi-pass membrane protein</topology>
    </subcellularLocation>
</comment>
<dbReference type="GO" id="GO:0005886">
    <property type="term" value="C:plasma membrane"/>
    <property type="evidence" value="ECO:0007669"/>
    <property type="project" value="TreeGrafter"/>
</dbReference>
<feature type="transmembrane region" description="Helical" evidence="6">
    <location>
        <begin position="596"/>
        <end position="616"/>
    </location>
</feature>
<dbReference type="InterPro" id="IPR036259">
    <property type="entry name" value="MFS_trans_sf"/>
</dbReference>
<feature type="transmembrane region" description="Helical" evidence="6">
    <location>
        <begin position="158"/>
        <end position="179"/>
    </location>
</feature>
<evidence type="ECO:0000259" key="7">
    <source>
        <dbReference type="PROSITE" id="PS50850"/>
    </source>
</evidence>
<name>A0A0C3LU64_9AGAM</name>
<feature type="compositionally biased region" description="Basic and acidic residues" evidence="5">
    <location>
        <begin position="630"/>
        <end position="641"/>
    </location>
</feature>
<dbReference type="GO" id="GO:0022857">
    <property type="term" value="F:transmembrane transporter activity"/>
    <property type="evidence" value="ECO:0007669"/>
    <property type="project" value="InterPro"/>
</dbReference>
<feature type="transmembrane region" description="Helical" evidence="6">
    <location>
        <begin position="132"/>
        <end position="152"/>
    </location>
</feature>
<feature type="transmembrane region" description="Helical" evidence="6">
    <location>
        <begin position="191"/>
        <end position="214"/>
    </location>
</feature>
<accession>A0A0C3LU64</accession>
<proteinExistence type="predicted"/>
<feature type="compositionally biased region" description="Polar residues" evidence="5">
    <location>
        <begin position="26"/>
        <end position="36"/>
    </location>
</feature>
<dbReference type="Proteomes" id="UP000054248">
    <property type="component" value="Unassembled WGS sequence"/>
</dbReference>
<evidence type="ECO:0000256" key="5">
    <source>
        <dbReference type="SAM" id="MobiDB-lite"/>
    </source>
</evidence>
<dbReference type="PRINTS" id="PR01036">
    <property type="entry name" value="TCRTETB"/>
</dbReference>
<dbReference type="EMBL" id="KN823052">
    <property type="protein sequence ID" value="KIO24917.1"/>
    <property type="molecule type" value="Genomic_DNA"/>
</dbReference>
<evidence type="ECO:0000313" key="8">
    <source>
        <dbReference type="EMBL" id="KIO24917.1"/>
    </source>
</evidence>
<evidence type="ECO:0000256" key="6">
    <source>
        <dbReference type="SAM" id="Phobius"/>
    </source>
</evidence>
<feature type="domain" description="Major facilitator superfamily (MFS) profile" evidence="7">
    <location>
        <begin position="68"/>
        <end position="618"/>
    </location>
</feature>
<feature type="transmembrane region" description="Helical" evidence="6">
    <location>
        <begin position="387"/>
        <end position="409"/>
    </location>
</feature>
<evidence type="ECO:0000256" key="4">
    <source>
        <dbReference type="ARBA" id="ARBA00023136"/>
    </source>
</evidence>
<feature type="transmembrane region" description="Helical" evidence="6">
    <location>
        <begin position="105"/>
        <end position="125"/>
    </location>
</feature>
<protein>
    <recommendedName>
        <fullName evidence="7">Major facilitator superfamily (MFS) profile domain-containing protein</fullName>
    </recommendedName>
</protein>
<feature type="region of interest" description="Disordered" evidence="5">
    <location>
        <begin position="621"/>
        <end position="684"/>
    </location>
</feature>
<gene>
    <name evidence="8" type="ORF">M407DRAFT_211880</name>
</gene>